<dbReference type="InterPro" id="IPR049326">
    <property type="entry name" value="Rhodopsin_dom_fungi"/>
</dbReference>
<dbReference type="InterPro" id="IPR052337">
    <property type="entry name" value="SAT4-like"/>
</dbReference>
<dbReference type="Proteomes" id="UP001583177">
    <property type="component" value="Unassembled WGS sequence"/>
</dbReference>
<evidence type="ECO:0000256" key="1">
    <source>
        <dbReference type="ARBA" id="ARBA00004141"/>
    </source>
</evidence>
<proteinExistence type="inferred from homology"/>
<protein>
    <recommendedName>
        <fullName evidence="7">Rhodopsin domain-containing protein</fullName>
    </recommendedName>
</protein>
<evidence type="ECO:0000256" key="4">
    <source>
        <dbReference type="ARBA" id="ARBA00023136"/>
    </source>
</evidence>
<feature type="transmembrane region" description="Helical" evidence="6">
    <location>
        <begin position="232"/>
        <end position="253"/>
    </location>
</feature>
<feature type="transmembrane region" description="Helical" evidence="6">
    <location>
        <begin position="196"/>
        <end position="220"/>
    </location>
</feature>
<evidence type="ECO:0000256" key="3">
    <source>
        <dbReference type="ARBA" id="ARBA00022989"/>
    </source>
</evidence>
<evidence type="ECO:0000313" key="8">
    <source>
        <dbReference type="EMBL" id="KAL1855370.1"/>
    </source>
</evidence>
<dbReference type="EMBL" id="JAWRVE010000130">
    <property type="protein sequence ID" value="KAL1855370.1"/>
    <property type="molecule type" value="Genomic_DNA"/>
</dbReference>
<organism evidence="8 9">
    <name type="scientific">Diaporthe australafricana</name>
    <dbReference type="NCBI Taxonomy" id="127596"/>
    <lineage>
        <taxon>Eukaryota</taxon>
        <taxon>Fungi</taxon>
        <taxon>Dikarya</taxon>
        <taxon>Ascomycota</taxon>
        <taxon>Pezizomycotina</taxon>
        <taxon>Sordariomycetes</taxon>
        <taxon>Sordariomycetidae</taxon>
        <taxon>Diaporthales</taxon>
        <taxon>Diaporthaceae</taxon>
        <taxon>Diaporthe</taxon>
    </lineage>
</organism>
<feature type="transmembrane region" description="Helical" evidence="6">
    <location>
        <begin position="110"/>
        <end position="137"/>
    </location>
</feature>
<reference evidence="8 9" key="1">
    <citation type="journal article" date="2024" name="IMA Fungus">
        <title>IMA Genome - F19 : A genome assembly and annotation guide to empower mycologists, including annotated draft genome sequences of Ceratocystis pirilliformis, Diaporthe australafricana, Fusarium ophioides, Paecilomyces lecythidis, and Sporothrix stenoceras.</title>
        <authorList>
            <person name="Aylward J."/>
            <person name="Wilson A.M."/>
            <person name="Visagie C.M."/>
            <person name="Spraker J."/>
            <person name="Barnes I."/>
            <person name="Buitendag C."/>
            <person name="Ceriani C."/>
            <person name="Del Mar Angel L."/>
            <person name="du Plessis D."/>
            <person name="Fuchs T."/>
            <person name="Gasser K."/>
            <person name="Kramer D."/>
            <person name="Li W."/>
            <person name="Munsamy K."/>
            <person name="Piso A."/>
            <person name="Price J.L."/>
            <person name="Sonnekus B."/>
            <person name="Thomas C."/>
            <person name="van der Nest A."/>
            <person name="van Dijk A."/>
            <person name="van Heerden A."/>
            <person name="van Vuuren N."/>
            <person name="Yilmaz N."/>
            <person name="Duong T.A."/>
            <person name="van der Merwe N.A."/>
            <person name="Wingfield M.J."/>
            <person name="Wingfield B.D."/>
        </authorList>
    </citation>
    <scope>NUCLEOTIDE SEQUENCE [LARGE SCALE GENOMIC DNA]</scope>
    <source>
        <strain evidence="8 9">CMW 18300</strain>
    </source>
</reference>
<accession>A0ABR3W7V7</accession>
<comment type="similarity">
    <text evidence="5">Belongs to the SAT4 family.</text>
</comment>
<comment type="subcellular location">
    <subcellularLocation>
        <location evidence="1">Membrane</location>
        <topology evidence="1">Multi-pass membrane protein</topology>
    </subcellularLocation>
</comment>
<dbReference type="PANTHER" id="PTHR33048">
    <property type="entry name" value="PTH11-LIKE INTEGRAL MEMBRANE PROTEIN (AFU_ORTHOLOGUE AFUA_5G11245)"/>
    <property type="match status" value="1"/>
</dbReference>
<evidence type="ECO:0000313" key="9">
    <source>
        <dbReference type="Proteomes" id="UP001583177"/>
    </source>
</evidence>
<feature type="domain" description="Rhodopsin" evidence="7">
    <location>
        <begin position="50"/>
        <end position="275"/>
    </location>
</feature>
<feature type="transmembrane region" description="Helical" evidence="6">
    <location>
        <begin position="68"/>
        <end position="90"/>
    </location>
</feature>
<keyword evidence="9" id="KW-1185">Reference proteome</keyword>
<keyword evidence="3 6" id="KW-1133">Transmembrane helix</keyword>
<comment type="caution">
    <text evidence="8">The sequence shown here is derived from an EMBL/GenBank/DDBJ whole genome shotgun (WGS) entry which is preliminary data.</text>
</comment>
<feature type="transmembrane region" description="Helical" evidence="6">
    <location>
        <begin position="149"/>
        <end position="176"/>
    </location>
</feature>
<evidence type="ECO:0000256" key="2">
    <source>
        <dbReference type="ARBA" id="ARBA00022692"/>
    </source>
</evidence>
<feature type="transmembrane region" description="Helical" evidence="6">
    <location>
        <begin position="34"/>
        <end position="56"/>
    </location>
</feature>
<evidence type="ECO:0000259" key="7">
    <source>
        <dbReference type="Pfam" id="PF20684"/>
    </source>
</evidence>
<sequence>MNSSLASFVPAAPPPPGVIPHFDHPRDIHHVINWINTSLCLALVTIFSAVRLYVKLVVRRDRILLEDYAFVAAWVTTALIIIGVLMLTHYGEGYHVWELSQAQYRDFLKWLYICTVVYGPAAFATKVTLLLLIARVFAVKERVAKALRWFMTGLGITYSGIQITKVMVCTPISAYWEITAKVGVTGQNPYCLNQSHIFIADISVAVLTDFIILIVPIPLAMSMRSLSFKHKLQIVLLLSAGGAATATTVYRMIKVIQFLSSTDPTADFTVLSIFT</sequence>
<keyword evidence="4 6" id="KW-0472">Membrane</keyword>
<name>A0ABR3W7V7_9PEZI</name>
<evidence type="ECO:0000256" key="6">
    <source>
        <dbReference type="SAM" id="Phobius"/>
    </source>
</evidence>
<keyword evidence="2 6" id="KW-0812">Transmembrane</keyword>
<dbReference type="Pfam" id="PF20684">
    <property type="entry name" value="Fung_rhodopsin"/>
    <property type="match status" value="1"/>
</dbReference>
<gene>
    <name evidence="8" type="ORF">Daus18300_011088</name>
</gene>
<evidence type="ECO:0000256" key="5">
    <source>
        <dbReference type="ARBA" id="ARBA00038359"/>
    </source>
</evidence>
<dbReference type="PANTHER" id="PTHR33048:SF108">
    <property type="entry name" value="INTEGRAL MEMBRANE PROTEIN"/>
    <property type="match status" value="1"/>
</dbReference>